<organism evidence="2 3">
    <name type="scientific">Streptomyces chengmaiensis</name>
    <dbReference type="NCBI Taxonomy" id="3040919"/>
    <lineage>
        <taxon>Bacteria</taxon>
        <taxon>Bacillati</taxon>
        <taxon>Actinomycetota</taxon>
        <taxon>Actinomycetes</taxon>
        <taxon>Kitasatosporales</taxon>
        <taxon>Streptomycetaceae</taxon>
        <taxon>Streptomyces</taxon>
    </lineage>
</organism>
<feature type="region of interest" description="Disordered" evidence="1">
    <location>
        <begin position="74"/>
        <end position="108"/>
    </location>
</feature>
<gene>
    <name evidence="2" type="ORF">QCN29_19200</name>
</gene>
<evidence type="ECO:0000313" key="3">
    <source>
        <dbReference type="Proteomes" id="UP001223144"/>
    </source>
</evidence>
<evidence type="ECO:0000256" key="1">
    <source>
        <dbReference type="SAM" id="MobiDB-lite"/>
    </source>
</evidence>
<dbReference type="Proteomes" id="UP001223144">
    <property type="component" value="Unassembled WGS sequence"/>
</dbReference>
<keyword evidence="3" id="KW-1185">Reference proteome</keyword>
<dbReference type="RefSeq" id="WP_279929537.1">
    <property type="nucleotide sequence ID" value="NZ_JARWBG010000022.1"/>
</dbReference>
<protein>
    <recommendedName>
        <fullName evidence="4">Secreted protein</fullName>
    </recommendedName>
</protein>
<proteinExistence type="predicted"/>
<reference evidence="2 3" key="1">
    <citation type="submission" date="2023-04" db="EMBL/GenBank/DDBJ databases">
        <title>Streptomyces chengmaiensis sp. nov. isolated from the stem of mangrove plant in Hainan.</title>
        <authorList>
            <person name="Huang X."/>
            <person name="Zhou S."/>
            <person name="Chu X."/>
            <person name="Xie Y."/>
            <person name="Lin Y."/>
        </authorList>
    </citation>
    <scope>NUCLEOTIDE SEQUENCE [LARGE SCALE GENOMIC DNA]</scope>
    <source>
        <strain evidence="2 3">HNM0663</strain>
    </source>
</reference>
<evidence type="ECO:0000313" key="2">
    <source>
        <dbReference type="EMBL" id="MDH2390878.1"/>
    </source>
</evidence>
<name>A0ABT6HQ87_9ACTN</name>
<feature type="compositionally biased region" description="Basic and acidic residues" evidence="1">
    <location>
        <begin position="77"/>
        <end position="91"/>
    </location>
</feature>
<comment type="caution">
    <text evidence="2">The sequence shown here is derived from an EMBL/GenBank/DDBJ whole genome shotgun (WGS) entry which is preliminary data.</text>
</comment>
<accession>A0ABT6HQ87</accession>
<sequence>MLPAWSPSRTPRSRPAAGALRLLWVATALLAFLLAHGVGVAGATGHAAPAGTAAVSTAHAGTDAAADADADAVRGTPLDEHGDHGPPHDAPDCVPGQPPHAPAPHGPGGCVATRVAALPAQLPAPAGADAASAVWKPPGAVLKGVVLQV</sequence>
<dbReference type="EMBL" id="JARWBG010000022">
    <property type="protein sequence ID" value="MDH2390878.1"/>
    <property type="molecule type" value="Genomic_DNA"/>
</dbReference>
<feature type="compositionally biased region" description="Pro residues" evidence="1">
    <location>
        <begin position="96"/>
        <end position="105"/>
    </location>
</feature>
<evidence type="ECO:0008006" key="4">
    <source>
        <dbReference type="Google" id="ProtNLM"/>
    </source>
</evidence>